<dbReference type="RefSeq" id="WP_241441267.1">
    <property type="nucleotide sequence ID" value="NZ_BSUJ01000001.1"/>
</dbReference>
<dbReference type="Proteomes" id="UP001157109">
    <property type="component" value="Unassembled WGS sequence"/>
</dbReference>
<proteinExistence type="predicted"/>
<evidence type="ECO:0000313" key="2">
    <source>
        <dbReference type="Proteomes" id="UP001157109"/>
    </source>
</evidence>
<reference evidence="2" key="1">
    <citation type="journal article" date="2019" name="Int. J. Syst. Evol. Microbiol.">
        <title>The Global Catalogue of Microorganisms (GCM) 10K type strain sequencing project: providing services to taxonomists for standard genome sequencing and annotation.</title>
        <authorList>
            <consortium name="The Broad Institute Genomics Platform"/>
            <consortium name="The Broad Institute Genome Sequencing Center for Infectious Disease"/>
            <person name="Wu L."/>
            <person name="Ma J."/>
        </authorList>
    </citation>
    <scope>NUCLEOTIDE SEQUENCE [LARGE SCALE GENOMIC DNA]</scope>
    <source>
        <strain evidence="2">NBRC 105830</strain>
    </source>
</reference>
<sequence>MTPPTVDHPARAEALERELEGLGPFIAARILPHGTTPGSGWEAMSVLVDPGRVAARVEAVGAAMTATAPAGITISRRVAASVAHLGLIARILAPVMALRALGTPADPDLDTLWWRNELDGPPPLAITTANVPPNLDDDPSCTAVPRAVVVVTGAFVTHAGMSPRVAWGNVASSANSVMRVIATARPDLAAAATAAADEVLTDPRLEGGALHSGPGFRRRSCCLIYQAASTRDAICGDCVLTTC</sequence>
<accession>A0ABQ6HTM8</accession>
<dbReference type="EMBL" id="BSUJ01000001">
    <property type="protein sequence ID" value="GMA20925.1"/>
    <property type="molecule type" value="Genomic_DNA"/>
</dbReference>
<comment type="caution">
    <text evidence="1">The sequence shown here is derived from an EMBL/GenBank/DDBJ whole genome shotgun (WGS) entry which is preliminary data.</text>
</comment>
<gene>
    <name evidence="1" type="ORF">GCM10025862_29460</name>
</gene>
<organism evidence="1 2">
    <name type="scientific">Arsenicicoccus piscis</name>
    <dbReference type="NCBI Taxonomy" id="673954"/>
    <lineage>
        <taxon>Bacteria</taxon>
        <taxon>Bacillati</taxon>
        <taxon>Actinomycetota</taxon>
        <taxon>Actinomycetes</taxon>
        <taxon>Micrococcales</taxon>
        <taxon>Intrasporangiaceae</taxon>
        <taxon>Arsenicicoccus</taxon>
    </lineage>
</organism>
<keyword evidence="2" id="KW-1185">Reference proteome</keyword>
<name>A0ABQ6HTM8_9MICO</name>
<evidence type="ECO:0000313" key="1">
    <source>
        <dbReference type="EMBL" id="GMA20925.1"/>
    </source>
</evidence>
<evidence type="ECO:0008006" key="3">
    <source>
        <dbReference type="Google" id="ProtNLM"/>
    </source>
</evidence>
<protein>
    <recommendedName>
        <fullName evidence="3">Ferric siderophore reductase C-terminal domain-containing protein</fullName>
    </recommendedName>
</protein>